<dbReference type="Proteomes" id="UP000266673">
    <property type="component" value="Unassembled WGS sequence"/>
</dbReference>
<reference evidence="1 2" key="1">
    <citation type="submission" date="2018-06" db="EMBL/GenBank/DDBJ databases">
        <title>Comparative genomics reveals the genomic features of Rhizophagus irregularis, R. cerebriforme, R. diaphanum and Gigaspora rosea, and their symbiotic lifestyle signature.</title>
        <authorList>
            <person name="Morin E."/>
            <person name="San Clemente H."/>
            <person name="Chen E.C.H."/>
            <person name="De La Providencia I."/>
            <person name="Hainaut M."/>
            <person name="Kuo A."/>
            <person name="Kohler A."/>
            <person name="Murat C."/>
            <person name="Tang N."/>
            <person name="Roy S."/>
            <person name="Loubradou J."/>
            <person name="Henrissat B."/>
            <person name="Grigoriev I.V."/>
            <person name="Corradi N."/>
            <person name="Roux C."/>
            <person name="Martin F.M."/>
        </authorList>
    </citation>
    <scope>NUCLEOTIDE SEQUENCE [LARGE SCALE GENOMIC DNA]</scope>
    <source>
        <strain evidence="1 2">DAOM 194757</strain>
    </source>
</reference>
<dbReference type="AlphaFoldDB" id="A0A397VAN9"/>
<protein>
    <submittedName>
        <fullName evidence="1">Uncharacterized protein</fullName>
    </submittedName>
</protein>
<sequence>MVVQSEDNILQPGFICTSGNSSSGIQTSLSTAITIAYNTIFKTKTTFSGPAIIVVSRIEDNTFNGFVSSLITRKGKNKDRNEFKFHYEDKSALEVWKKTKILAKYYGINPFGYLHSSVIQERLTKSIVTCSSQHWLSIEKLDTVFNRHIKSRKLSTSNMLNCYSLVFNWLKEGHSIIRLDKALQSIYLPTYQLQDKDICAWKAILNAYGYTNITLFTKDISYLEFWTSSKNPTINWANFKKLYKNKMLDLNFMPPIPIPITNNTDIIFWEAFKQLLSCNKSSPYN</sequence>
<name>A0A397VAN9_9GLOM</name>
<dbReference type="OrthoDB" id="2304201at2759"/>
<comment type="caution">
    <text evidence="1">The sequence shown here is derived from an EMBL/GenBank/DDBJ whole genome shotgun (WGS) entry which is preliminary data.</text>
</comment>
<accession>A0A397VAN9</accession>
<organism evidence="1 2">
    <name type="scientific">Gigaspora rosea</name>
    <dbReference type="NCBI Taxonomy" id="44941"/>
    <lineage>
        <taxon>Eukaryota</taxon>
        <taxon>Fungi</taxon>
        <taxon>Fungi incertae sedis</taxon>
        <taxon>Mucoromycota</taxon>
        <taxon>Glomeromycotina</taxon>
        <taxon>Glomeromycetes</taxon>
        <taxon>Diversisporales</taxon>
        <taxon>Gigasporaceae</taxon>
        <taxon>Gigaspora</taxon>
    </lineage>
</organism>
<proteinExistence type="predicted"/>
<gene>
    <name evidence="1" type="ORF">C2G38_2185821</name>
</gene>
<evidence type="ECO:0000313" key="2">
    <source>
        <dbReference type="Proteomes" id="UP000266673"/>
    </source>
</evidence>
<evidence type="ECO:0000313" key="1">
    <source>
        <dbReference type="EMBL" id="RIB18009.1"/>
    </source>
</evidence>
<keyword evidence="2" id="KW-1185">Reference proteome</keyword>
<dbReference type="EMBL" id="QKWP01000568">
    <property type="protein sequence ID" value="RIB18009.1"/>
    <property type="molecule type" value="Genomic_DNA"/>
</dbReference>